<dbReference type="SMART" id="SM00862">
    <property type="entry name" value="Trans_reg_C"/>
    <property type="match status" value="1"/>
</dbReference>
<keyword evidence="4" id="KW-0902">Two-component regulatory system</keyword>
<protein>
    <submittedName>
        <fullName evidence="12">DNA-binding response regulator</fullName>
    </submittedName>
</protein>
<comment type="subcellular location">
    <subcellularLocation>
        <location evidence="1">Cytoplasm</location>
    </subcellularLocation>
</comment>
<name>A0A2S0VXB0_9ALTE</name>
<dbReference type="SUPFAM" id="SSF52172">
    <property type="entry name" value="CheY-like"/>
    <property type="match status" value="1"/>
</dbReference>
<evidence type="ECO:0000256" key="7">
    <source>
        <dbReference type="ARBA" id="ARBA00023163"/>
    </source>
</evidence>
<dbReference type="InterPro" id="IPR001789">
    <property type="entry name" value="Sig_transdc_resp-reg_receiver"/>
</dbReference>
<dbReference type="FunFam" id="1.10.10.10:FF:000099">
    <property type="entry name" value="Two-component system response regulator TorR"/>
    <property type="match status" value="1"/>
</dbReference>
<sequence length="236" mass="26448">MNSTKHIILVEDDIKLSRLISDYLESNGFTVEVINNGAKAMVQLVQAKADLIILDVMLPGTDGFEVCKKIRPHYHGPILFLTAKSSDFDQVLGLEIGADDFIAKPVEPRVLLARINAILRRFAPHETTDNELNNLHFGQLHINQSARTLTLSSQEITLTSHEFDMLLVLASNAGEILSREYLTQVLKGRDYNGLDRSIDVRVSKLRKKLGDNPDNPSRIKTIWGKGYIFVPDAWGN</sequence>
<proteinExistence type="predicted"/>
<keyword evidence="6 9" id="KW-0238">DNA-binding</keyword>
<evidence type="ECO:0000256" key="9">
    <source>
        <dbReference type="PROSITE-ProRule" id="PRU01091"/>
    </source>
</evidence>
<dbReference type="FunFam" id="3.40.50.2300:FF:000001">
    <property type="entry name" value="DNA-binding response regulator PhoB"/>
    <property type="match status" value="1"/>
</dbReference>
<dbReference type="InterPro" id="IPR036388">
    <property type="entry name" value="WH-like_DNA-bd_sf"/>
</dbReference>
<dbReference type="SMART" id="SM00448">
    <property type="entry name" value="REC"/>
    <property type="match status" value="1"/>
</dbReference>
<organism evidence="12 13">
    <name type="scientific">Saccharobesus litoralis</name>
    <dbReference type="NCBI Taxonomy" id="2172099"/>
    <lineage>
        <taxon>Bacteria</taxon>
        <taxon>Pseudomonadati</taxon>
        <taxon>Pseudomonadota</taxon>
        <taxon>Gammaproteobacteria</taxon>
        <taxon>Alteromonadales</taxon>
        <taxon>Alteromonadaceae</taxon>
        <taxon>Saccharobesus</taxon>
    </lineage>
</organism>
<keyword evidence="5" id="KW-0805">Transcription regulation</keyword>
<evidence type="ECO:0000256" key="2">
    <source>
        <dbReference type="ARBA" id="ARBA00022490"/>
    </source>
</evidence>
<dbReference type="OrthoDB" id="9802426at2"/>
<dbReference type="GO" id="GO:0006355">
    <property type="term" value="P:regulation of DNA-templated transcription"/>
    <property type="evidence" value="ECO:0007669"/>
    <property type="project" value="InterPro"/>
</dbReference>
<evidence type="ECO:0000259" key="11">
    <source>
        <dbReference type="PROSITE" id="PS51755"/>
    </source>
</evidence>
<accession>A0A2S0VXB0</accession>
<evidence type="ECO:0000256" key="8">
    <source>
        <dbReference type="PROSITE-ProRule" id="PRU00169"/>
    </source>
</evidence>
<dbReference type="PROSITE" id="PS51755">
    <property type="entry name" value="OMPR_PHOB"/>
    <property type="match status" value="1"/>
</dbReference>
<keyword evidence="13" id="KW-1185">Reference proteome</keyword>
<evidence type="ECO:0000313" key="12">
    <source>
        <dbReference type="EMBL" id="AWB68866.1"/>
    </source>
</evidence>
<dbReference type="GO" id="GO:0000156">
    <property type="term" value="F:phosphorelay response regulator activity"/>
    <property type="evidence" value="ECO:0007669"/>
    <property type="project" value="TreeGrafter"/>
</dbReference>
<feature type="domain" description="OmpR/PhoB-type" evidence="11">
    <location>
        <begin position="132"/>
        <end position="231"/>
    </location>
</feature>
<dbReference type="Pfam" id="PF00486">
    <property type="entry name" value="Trans_reg_C"/>
    <property type="match status" value="1"/>
</dbReference>
<dbReference type="InterPro" id="IPR039420">
    <property type="entry name" value="WalR-like"/>
</dbReference>
<dbReference type="Gene3D" id="1.10.10.10">
    <property type="entry name" value="Winged helix-like DNA-binding domain superfamily/Winged helix DNA-binding domain"/>
    <property type="match status" value="1"/>
</dbReference>
<dbReference type="InterPro" id="IPR001867">
    <property type="entry name" value="OmpR/PhoB-type_DNA-bd"/>
</dbReference>
<gene>
    <name evidence="12" type="ORF">C2869_00950</name>
</gene>
<dbReference type="GO" id="GO:0032993">
    <property type="term" value="C:protein-DNA complex"/>
    <property type="evidence" value="ECO:0007669"/>
    <property type="project" value="TreeGrafter"/>
</dbReference>
<dbReference type="PANTHER" id="PTHR48111:SF47">
    <property type="entry name" value="TRANSCRIPTIONAL REGULATORY PROTEIN RSTA"/>
    <property type="match status" value="1"/>
</dbReference>
<dbReference type="Proteomes" id="UP000244441">
    <property type="component" value="Chromosome"/>
</dbReference>
<dbReference type="GO" id="GO:0005829">
    <property type="term" value="C:cytosol"/>
    <property type="evidence" value="ECO:0007669"/>
    <property type="project" value="TreeGrafter"/>
</dbReference>
<evidence type="ECO:0000256" key="6">
    <source>
        <dbReference type="ARBA" id="ARBA00023125"/>
    </source>
</evidence>
<evidence type="ECO:0000256" key="5">
    <source>
        <dbReference type="ARBA" id="ARBA00023015"/>
    </source>
</evidence>
<feature type="DNA-binding region" description="OmpR/PhoB-type" evidence="9">
    <location>
        <begin position="132"/>
        <end position="231"/>
    </location>
</feature>
<keyword evidence="3 8" id="KW-0597">Phosphoprotein</keyword>
<dbReference type="InterPro" id="IPR011006">
    <property type="entry name" value="CheY-like_superfamily"/>
</dbReference>
<dbReference type="AlphaFoldDB" id="A0A2S0VXB0"/>
<evidence type="ECO:0000256" key="1">
    <source>
        <dbReference type="ARBA" id="ARBA00004496"/>
    </source>
</evidence>
<dbReference type="KEGG" id="cate:C2869_00950"/>
<evidence type="ECO:0000256" key="3">
    <source>
        <dbReference type="ARBA" id="ARBA00022553"/>
    </source>
</evidence>
<dbReference type="EMBL" id="CP026604">
    <property type="protein sequence ID" value="AWB68866.1"/>
    <property type="molecule type" value="Genomic_DNA"/>
</dbReference>
<feature type="modified residue" description="4-aspartylphosphate" evidence="8">
    <location>
        <position position="55"/>
    </location>
</feature>
<evidence type="ECO:0000256" key="4">
    <source>
        <dbReference type="ARBA" id="ARBA00023012"/>
    </source>
</evidence>
<dbReference type="PROSITE" id="PS50110">
    <property type="entry name" value="RESPONSE_REGULATORY"/>
    <property type="match status" value="1"/>
</dbReference>
<evidence type="ECO:0000259" key="10">
    <source>
        <dbReference type="PROSITE" id="PS50110"/>
    </source>
</evidence>
<keyword evidence="2" id="KW-0963">Cytoplasm</keyword>
<feature type="domain" description="Response regulatory" evidence="10">
    <location>
        <begin position="6"/>
        <end position="119"/>
    </location>
</feature>
<reference evidence="12 13" key="1">
    <citation type="submission" date="2018-01" db="EMBL/GenBank/DDBJ databases">
        <title>Genome sequence of a Cantenovulum-like bacteria.</title>
        <authorList>
            <person name="Tan W.R."/>
            <person name="Lau N.-S."/>
            <person name="Go F."/>
            <person name="Amirul A.-A.A."/>
        </authorList>
    </citation>
    <scope>NUCLEOTIDE SEQUENCE [LARGE SCALE GENOMIC DNA]</scope>
    <source>
        <strain evidence="12 13">CCB-QB4</strain>
    </source>
</reference>
<dbReference type="GO" id="GO:0000976">
    <property type="term" value="F:transcription cis-regulatory region binding"/>
    <property type="evidence" value="ECO:0007669"/>
    <property type="project" value="TreeGrafter"/>
</dbReference>
<dbReference type="Gene3D" id="3.40.50.2300">
    <property type="match status" value="1"/>
</dbReference>
<dbReference type="Pfam" id="PF00072">
    <property type="entry name" value="Response_reg"/>
    <property type="match status" value="1"/>
</dbReference>
<keyword evidence="7" id="KW-0804">Transcription</keyword>
<dbReference type="PANTHER" id="PTHR48111">
    <property type="entry name" value="REGULATOR OF RPOS"/>
    <property type="match status" value="1"/>
</dbReference>
<evidence type="ECO:0000313" key="13">
    <source>
        <dbReference type="Proteomes" id="UP000244441"/>
    </source>
</evidence>
<dbReference type="CDD" id="cd00383">
    <property type="entry name" value="trans_reg_C"/>
    <property type="match status" value="1"/>
</dbReference>
<dbReference type="Gene3D" id="6.10.250.690">
    <property type="match status" value="1"/>
</dbReference>